<keyword evidence="3 4" id="KW-0539">Nucleus</keyword>
<dbReference type="Proteomes" id="UP001344447">
    <property type="component" value="Unassembled WGS sequence"/>
</dbReference>
<comment type="caution">
    <text evidence="7">The sequence shown here is derived from an EMBL/GenBank/DDBJ whole genome shotgun (WGS) entry which is preliminary data.</text>
</comment>
<proteinExistence type="predicted"/>
<evidence type="ECO:0000256" key="4">
    <source>
        <dbReference type="PROSITE-ProRule" id="PRU00376"/>
    </source>
</evidence>
<keyword evidence="8" id="KW-1185">Reference proteome</keyword>
<dbReference type="InterPro" id="IPR005033">
    <property type="entry name" value="YEATS"/>
</dbReference>
<protein>
    <recommendedName>
        <fullName evidence="6">YEATS domain-containing protein</fullName>
    </recommendedName>
</protein>
<accession>A0AAN7U5V5</accession>
<dbReference type="InterPro" id="IPR038704">
    <property type="entry name" value="YEAST_sf"/>
</dbReference>
<keyword evidence="2" id="KW-0804">Transcription</keyword>
<dbReference type="GO" id="GO:0005634">
    <property type="term" value="C:nucleus"/>
    <property type="evidence" value="ECO:0007669"/>
    <property type="project" value="UniProtKB-SubCell"/>
</dbReference>
<evidence type="ECO:0000256" key="3">
    <source>
        <dbReference type="ARBA" id="ARBA00023242"/>
    </source>
</evidence>
<evidence type="ECO:0000256" key="1">
    <source>
        <dbReference type="ARBA" id="ARBA00023015"/>
    </source>
</evidence>
<reference evidence="7 8" key="1">
    <citation type="submission" date="2023-11" db="EMBL/GenBank/DDBJ databases">
        <title>Dfirmibasis_genome.</title>
        <authorList>
            <person name="Edelbroek B."/>
            <person name="Kjellin J."/>
            <person name="Jerlstrom-Hultqvist J."/>
            <person name="Soderbom F."/>
        </authorList>
    </citation>
    <scope>NUCLEOTIDE SEQUENCE [LARGE SCALE GENOMIC DNA]</scope>
    <source>
        <strain evidence="7 8">TNS-C-14</strain>
    </source>
</reference>
<evidence type="ECO:0000313" key="7">
    <source>
        <dbReference type="EMBL" id="KAK5582552.1"/>
    </source>
</evidence>
<sequence length="278" mass="31403">MVSNKRVIKGEFERPIIVGSISNWLGKKGDGLTHTHRWTAYIRGMNNEDLPFIKKVVFHLHNSFKNPNRAVESPPYEISETGWGEFDLKVTIYFTDNSEKPLELFHLLRLHPPDGSIKTKHPVVSESLDMLVFKDPSESFYNLIKLPDKPPEVLNPSLQIAGDTPMTIAEQLELNKIIDARTKVITDVQKYRDTCKQKESEAISLYQSIQQLDKQKLILQKKLEKYNLLKNSNNKSMNTNTANISNTPMPIDTPTSSTTPSTITTATATTITTPIPPS</sequence>
<dbReference type="GO" id="GO:0006355">
    <property type="term" value="P:regulation of DNA-templated transcription"/>
    <property type="evidence" value="ECO:0007669"/>
    <property type="project" value="InterPro"/>
</dbReference>
<dbReference type="InterPro" id="IPR055129">
    <property type="entry name" value="YEATS_dom"/>
</dbReference>
<dbReference type="Gene3D" id="2.60.40.1970">
    <property type="entry name" value="YEATS domain"/>
    <property type="match status" value="1"/>
</dbReference>
<gene>
    <name evidence="7" type="ORF">RB653_004137</name>
</gene>
<dbReference type="PANTHER" id="PTHR47573">
    <property type="entry name" value="PROTEIN AF-9 HOMOLOG"/>
    <property type="match status" value="1"/>
</dbReference>
<dbReference type="AlphaFoldDB" id="A0AAN7U5V5"/>
<dbReference type="CDD" id="cd16910">
    <property type="entry name" value="YEATS_TFIID14_like"/>
    <property type="match status" value="1"/>
</dbReference>
<dbReference type="PANTHER" id="PTHR47573:SF1">
    <property type="entry name" value="PROTEIN AF-9 HOMOLOG"/>
    <property type="match status" value="1"/>
</dbReference>
<evidence type="ECO:0000256" key="5">
    <source>
        <dbReference type="SAM" id="MobiDB-lite"/>
    </source>
</evidence>
<comment type="subcellular location">
    <subcellularLocation>
        <location evidence="4">Nucleus</location>
    </subcellularLocation>
</comment>
<name>A0AAN7U5V5_9MYCE</name>
<evidence type="ECO:0000259" key="6">
    <source>
        <dbReference type="PROSITE" id="PS51037"/>
    </source>
</evidence>
<dbReference type="PROSITE" id="PS51037">
    <property type="entry name" value="YEATS"/>
    <property type="match status" value="1"/>
</dbReference>
<evidence type="ECO:0000256" key="2">
    <source>
        <dbReference type="ARBA" id="ARBA00023163"/>
    </source>
</evidence>
<organism evidence="7 8">
    <name type="scientific">Dictyostelium firmibasis</name>
    <dbReference type="NCBI Taxonomy" id="79012"/>
    <lineage>
        <taxon>Eukaryota</taxon>
        <taxon>Amoebozoa</taxon>
        <taxon>Evosea</taxon>
        <taxon>Eumycetozoa</taxon>
        <taxon>Dictyostelia</taxon>
        <taxon>Dictyosteliales</taxon>
        <taxon>Dictyosteliaceae</taxon>
        <taxon>Dictyostelium</taxon>
    </lineage>
</organism>
<evidence type="ECO:0000313" key="8">
    <source>
        <dbReference type="Proteomes" id="UP001344447"/>
    </source>
</evidence>
<dbReference type="Pfam" id="PF03366">
    <property type="entry name" value="YEATS"/>
    <property type="match status" value="1"/>
</dbReference>
<feature type="domain" description="YEATS" evidence="6">
    <location>
        <begin position="6"/>
        <end position="147"/>
    </location>
</feature>
<feature type="region of interest" description="Disordered" evidence="5">
    <location>
        <begin position="237"/>
        <end position="262"/>
    </location>
</feature>
<dbReference type="EMBL" id="JAVFKY010000001">
    <property type="protein sequence ID" value="KAK5582552.1"/>
    <property type="molecule type" value="Genomic_DNA"/>
</dbReference>
<keyword evidence="1" id="KW-0805">Transcription regulation</keyword>